<gene>
    <name evidence="3" type="ORF">B0I36DRAFT_367836</name>
</gene>
<name>A0A9P8XWE5_9PEZI</name>
<dbReference type="RefSeq" id="XP_046007624.1">
    <property type="nucleotide sequence ID" value="XM_046159527.1"/>
</dbReference>
<evidence type="ECO:0000256" key="1">
    <source>
        <dbReference type="SAM" id="MobiDB-lite"/>
    </source>
</evidence>
<dbReference type="GeneID" id="70189073"/>
<comment type="caution">
    <text evidence="3">The sequence shown here is derived from an EMBL/GenBank/DDBJ whole genome shotgun (WGS) entry which is preliminary data.</text>
</comment>
<reference evidence="3" key="1">
    <citation type="journal article" date="2021" name="Nat. Commun.">
        <title>Genetic determinants of endophytism in the Arabidopsis root mycobiome.</title>
        <authorList>
            <person name="Mesny F."/>
            <person name="Miyauchi S."/>
            <person name="Thiergart T."/>
            <person name="Pickel B."/>
            <person name="Atanasova L."/>
            <person name="Karlsson M."/>
            <person name="Huettel B."/>
            <person name="Barry K.W."/>
            <person name="Haridas S."/>
            <person name="Chen C."/>
            <person name="Bauer D."/>
            <person name="Andreopoulos W."/>
            <person name="Pangilinan J."/>
            <person name="LaButti K."/>
            <person name="Riley R."/>
            <person name="Lipzen A."/>
            <person name="Clum A."/>
            <person name="Drula E."/>
            <person name="Henrissat B."/>
            <person name="Kohler A."/>
            <person name="Grigoriev I.V."/>
            <person name="Martin F.M."/>
            <person name="Hacquard S."/>
        </authorList>
    </citation>
    <scope>NUCLEOTIDE SEQUENCE</scope>
    <source>
        <strain evidence="3">MPI-CAGE-CH-0230</strain>
    </source>
</reference>
<evidence type="ECO:0000313" key="4">
    <source>
        <dbReference type="Proteomes" id="UP000756346"/>
    </source>
</evidence>
<feature type="region of interest" description="Disordered" evidence="1">
    <location>
        <begin position="26"/>
        <end position="48"/>
    </location>
</feature>
<feature type="signal peptide" evidence="2">
    <location>
        <begin position="1"/>
        <end position="17"/>
    </location>
</feature>
<dbReference type="Proteomes" id="UP000756346">
    <property type="component" value="Unassembled WGS sequence"/>
</dbReference>
<accession>A0A9P8XWE5</accession>
<organism evidence="3 4">
    <name type="scientific">Microdochium trichocladiopsis</name>
    <dbReference type="NCBI Taxonomy" id="1682393"/>
    <lineage>
        <taxon>Eukaryota</taxon>
        <taxon>Fungi</taxon>
        <taxon>Dikarya</taxon>
        <taxon>Ascomycota</taxon>
        <taxon>Pezizomycotina</taxon>
        <taxon>Sordariomycetes</taxon>
        <taxon>Xylariomycetidae</taxon>
        <taxon>Xylariales</taxon>
        <taxon>Microdochiaceae</taxon>
        <taxon>Microdochium</taxon>
    </lineage>
</organism>
<protein>
    <submittedName>
        <fullName evidence="3">Uncharacterized protein</fullName>
    </submittedName>
</protein>
<proteinExistence type="predicted"/>
<dbReference type="EMBL" id="JAGTJQ010000010">
    <property type="protein sequence ID" value="KAH7021423.1"/>
    <property type="molecule type" value="Genomic_DNA"/>
</dbReference>
<dbReference type="AlphaFoldDB" id="A0A9P8XWE5"/>
<keyword evidence="2" id="KW-0732">Signal</keyword>
<evidence type="ECO:0000313" key="3">
    <source>
        <dbReference type="EMBL" id="KAH7021423.1"/>
    </source>
</evidence>
<sequence>MHLLLLVATLLMAVAFASDANNAQVKERQTTSAPTPARTSLPASSTTKGTTQPFINVPYVSSLLNNYLDIITSLGPMLPSPTTTVGLSIPEVLKAQIYTAIPPSVLVQLMNTSYRASVSADFASGSTPAWYQELSPELRTFLKNVAGTVHTGDKAWTKATQETAAAVQSVTSSALAPAPIPEAARRAAVAGAAGLVGAVGYALL</sequence>
<keyword evidence="4" id="KW-1185">Reference proteome</keyword>
<feature type="chain" id="PRO_5040439487" evidence="2">
    <location>
        <begin position="18"/>
        <end position="204"/>
    </location>
</feature>
<dbReference type="OrthoDB" id="5419608at2759"/>
<evidence type="ECO:0000256" key="2">
    <source>
        <dbReference type="SAM" id="SignalP"/>
    </source>
</evidence>